<proteinExistence type="predicted"/>
<dbReference type="Proteomes" id="UP001165960">
    <property type="component" value="Unassembled WGS sequence"/>
</dbReference>
<evidence type="ECO:0000313" key="1">
    <source>
        <dbReference type="EMBL" id="KAJ9056422.1"/>
    </source>
</evidence>
<dbReference type="EMBL" id="QTSX02005938">
    <property type="protein sequence ID" value="KAJ9056422.1"/>
    <property type="molecule type" value="Genomic_DNA"/>
</dbReference>
<sequence length="125" mass="14147">MPSINTRQFSRKRIHPRFLFIAGDLVFPEKIVDDPLFTINTFLKKSKVAPRGSKQPCIVGGNGSIHRHGTDAGWTKFLRIGLRLQGVVGIDRDLLGAAAHLKRPQIDLPHKRKTMLDRSNPDEWD</sequence>
<accession>A0ACC2S232</accession>
<organism evidence="1 2">
    <name type="scientific">Entomophthora muscae</name>
    <dbReference type="NCBI Taxonomy" id="34485"/>
    <lineage>
        <taxon>Eukaryota</taxon>
        <taxon>Fungi</taxon>
        <taxon>Fungi incertae sedis</taxon>
        <taxon>Zoopagomycota</taxon>
        <taxon>Entomophthoromycotina</taxon>
        <taxon>Entomophthoromycetes</taxon>
        <taxon>Entomophthorales</taxon>
        <taxon>Entomophthoraceae</taxon>
        <taxon>Entomophthora</taxon>
    </lineage>
</organism>
<comment type="caution">
    <text evidence="1">The sequence shown here is derived from an EMBL/GenBank/DDBJ whole genome shotgun (WGS) entry which is preliminary data.</text>
</comment>
<keyword evidence="2" id="KW-1185">Reference proteome</keyword>
<protein>
    <submittedName>
        <fullName evidence="1">Uncharacterized protein</fullName>
    </submittedName>
</protein>
<gene>
    <name evidence="1" type="ORF">DSO57_1033190</name>
</gene>
<name>A0ACC2S232_9FUNG</name>
<evidence type="ECO:0000313" key="2">
    <source>
        <dbReference type="Proteomes" id="UP001165960"/>
    </source>
</evidence>
<reference evidence="1" key="1">
    <citation type="submission" date="2022-04" db="EMBL/GenBank/DDBJ databases">
        <title>Genome of the entomopathogenic fungus Entomophthora muscae.</title>
        <authorList>
            <person name="Elya C."/>
            <person name="Lovett B.R."/>
            <person name="Lee E."/>
            <person name="Macias A.M."/>
            <person name="Hajek A.E."/>
            <person name="De Bivort B.L."/>
            <person name="Kasson M.T."/>
            <person name="De Fine Licht H.H."/>
            <person name="Stajich J.E."/>
        </authorList>
    </citation>
    <scope>NUCLEOTIDE SEQUENCE</scope>
    <source>
        <strain evidence="1">Berkeley</strain>
    </source>
</reference>